<proteinExistence type="predicted"/>
<accession>A0AAN0RFG7</accession>
<dbReference type="Gene3D" id="3.40.50.300">
    <property type="entry name" value="P-loop containing nucleotide triphosphate hydrolases"/>
    <property type="match status" value="1"/>
</dbReference>
<dbReference type="PANTHER" id="PTHR12169">
    <property type="entry name" value="ATPASE N2B"/>
    <property type="match status" value="1"/>
</dbReference>
<dbReference type="KEGG" id="gbc:GbCGDNIH3_2072"/>
<reference evidence="4" key="1">
    <citation type="submission" date="2012-06" db="EMBL/GenBank/DDBJ databases">
        <title>Genome analysis of multiple Granulibacter bethesdensis isolates demonstrates substantial genome diversity.</title>
        <authorList>
            <person name="Greenberg D.E."/>
            <person name="Porcella S.F."/>
            <person name="Zarember K."/>
            <person name="Zelazny A.M."/>
            <person name="Bruno D."/>
            <person name="Martens C."/>
            <person name="Barbian K.D."/>
            <person name="Jaske E."/>
            <person name="Holland S.M."/>
        </authorList>
    </citation>
    <scope>NUCLEOTIDE SEQUENCE [LARGE SCALE GENOMIC DNA]</scope>
    <source>
        <strain evidence="4">CGDNIH3</strain>
    </source>
</reference>
<dbReference type="NCBIfam" id="NF040713">
    <property type="entry name" value="ZapE"/>
    <property type="match status" value="1"/>
</dbReference>
<sequence>MTGDDLSRGPLPAYRARAEAGIITPDQGQLAVAEKLQALWQGLQGYEPSPASARKGWLGRLLGAQAQGAEPPRGVYMVGDVGRGKSMLMDLFHGAVGLTRKKRVHFHRFMQDAHARVHRWRMDNPGGADPIPPLADSIAAESILLCFDEFQVNDIADAMLLGRLFEALFARGVVIVATSNTEPDNLFAGKPGRDAFLPFIALIRQKLDLVTLNGARDWRRDRLRVTPRWHVPADARADAALDRAFAELSDGVPAGPVSLSVSGRTLTIPLAANGVARADFDHLCNTNLGPGDYLAIATHFEVLVLDGVPCLSPDNHDAARRFITLIDALYDHRVKLIASAAAQPDALYQAGEGAEAFRRTASRLEEMQSEDYVETACIP</sequence>
<keyword evidence="2" id="KW-0067">ATP-binding</keyword>
<evidence type="ECO:0000256" key="2">
    <source>
        <dbReference type="ARBA" id="ARBA00022840"/>
    </source>
</evidence>
<dbReference type="GO" id="GO:0005737">
    <property type="term" value="C:cytoplasm"/>
    <property type="evidence" value="ECO:0007669"/>
    <property type="project" value="TreeGrafter"/>
</dbReference>
<gene>
    <name evidence="3" type="ORF">GbCGDNIH3_2072</name>
</gene>
<organism evidence="3 4">
    <name type="scientific">Granulibacter bethesdensis</name>
    <dbReference type="NCBI Taxonomy" id="364410"/>
    <lineage>
        <taxon>Bacteria</taxon>
        <taxon>Pseudomonadati</taxon>
        <taxon>Pseudomonadota</taxon>
        <taxon>Alphaproteobacteria</taxon>
        <taxon>Acetobacterales</taxon>
        <taxon>Acetobacteraceae</taxon>
        <taxon>Granulibacter</taxon>
    </lineage>
</organism>
<dbReference type="EMBL" id="CP003181">
    <property type="protein sequence ID" value="AHJ63964.1"/>
    <property type="molecule type" value="Genomic_DNA"/>
</dbReference>
<keyword evidence="1" id="KW-0547">Nucleotide-binding</keyword>
<evidence type="ECO:0000313" key="4">
    <source>
        <dbReference type="Proteomes" id="UP000019438"/>
    </source>
</evidence>
<dbReference type="RefSeq" id="WP_025287387.1">
    <property type="nucleotide sequence ID" value="NZ_CP003181.2"/>
</dbReference>
<protein>
    <submittedName>
        <fullName evidence="3">ATPase</fullName>
    </submittedName>
</protein>
<name>A0AAN0RFG7_9PROT</name>
<dbReference type="GO" id="GO:0005524">
    <property type="term" value="F:ATP binding"/>
    <property type="evidence" value="ECO:0007669"/>
    <property type="project" value="UniProtKB-KW"/>
</dbReference>
<evidence type="ECO:0000313" key="3">
    <source>
        <dbReference type="EMBL" id="AHJ63964.1"/>
    </source>
</evidence>
<dbReference type="InterPro" id="IPR027417">
    <property type="entry name" value="P-loop_NTPase"/>
</dbReference>
<dbReference type="InterPro" id="IPR005654">
    <property type="entry name" value="ATPase_AFG1-like"/>
</dbReference>
<dbReference type="Pfam" id="PF03969">
    <property type="entry name" value="AFG1_ATPase"/>
    <property type="match status" value="1"/>
</dbReference>
<evidence type="ECO:0000256" key="1">
    <source>
        <dbReference type="ARBA" id="ARBA00022741"/>
    </source>
</evidence>
<dbReference type="PANTHER" id="PTHR12169:SF6">
    <property type="entry name" value="AFG1-LIKE ATPASE"/>
    <property type="match status" value="1"/>
</dbReference>
<dbReference type="SUPFAM" id="SSF52540">
    <property type="entry name" value="P-loop containing nucleoside triphosphate hydrolases"/>
    <property type="match status" value="1"/>
</dbReference>
<dbReference type="AlphaFoldDB" id="A0AAN0RFG7"/>
<dbReference type="GO" id="GO:0016887">
    <property type="term" value="F:ATP hydrolysis activity"/>
    <property type="evidence" value="ECO:0007669"/>
    <property type="project" value="InterPro"/>
</dbReference>
<dbReference type="Proteomes" id="UP000019438">
    <property type="component" value="Chromosome"/>
</dbReference>